<evidence type="ECO:0000313" key="1">
    <source>
        <dbReference type="EMBL" id="MFC4103598.1"/>
    </source>
</evidence>
<organism evidence="1 2">
    <name type="scientific">Paenibacillus xanthanilyticus</name>
    <dbReference type="NCBI Taxonomy" id="1783531"/>
    <lineage>
        <taxon>Bacteria</taxon>
        <taxon>Bacillati</taxon>
        <taxon>Bacillota</taxon>
        <taxon>Bacilli</taxon>
        <taxon>Bacillales</taxon>
        <taxon>Paenibacillaceae</taxon>
        <taxon>Paenibacillus</taxon>
    </lineage>
</organism>
<name>A0ABV8KC44_9BACL</name>
<keyword evidence="2" id="KW-1185">Reference proteome</keyword>
<gene>
    <name evidence="1" type="ORF">ACFOZ8_28670</name>
</gene>
<protein>
    <recommendedName>
        <fullName evidence="3">Tail assembly chaperone</fullName>
    </recommendedName>
</protein>
<comment type="caution">
    <text evidence="1">The sequence shown here is derived from an EMBL/GenBank/DDBJ whole genome shotgun (WGS) entry which is preliminary data.</text>
</comment>
<dbReference type="EMBL" id="JBHSAM010000036">
    <property type="protein sequence ID" value="MFC4103598.1"/>
    <property type="molecule type" value="Genomic_DNA"/>
</dbReference>
<reference evidence="2" key="1">
    <citation type="journal article" date="2019" name="Int. J. Syst. Evol. Microbiol.">
        <title>The Global Catalogue of Microorganisms (GCM) 10K type strain sequencing project: providing services to taxonomists for standard genome sequencing and annotation.</title>
        <authorList>
            <consortium name="The Broad Institute Genomics Platform"/>
            <consortium name="The Broad Institute Genome Sequencing Center for Infectious Disease"/>
            <person name="Wu L."/>
            <person name="Ma J."/>
        </authorList>
    </citation>
    <scope>NUCLEOTIDE SEQUENCE [LARGE SCALE GENOMIC DNA]</scope>
    <source>
        <strain evidence="2">IBRC-M 10987</strain>
    </source>
</reference>
<proteinExistence type="predicted"/>
<dbReference type="Proteomes" id="UP001595715">
    <property type="component" value="Unassembled WGS sequence"/>
</dbReference>
<evidence type="ECO:0000313" key="2">
    <source>
        <dbReference type="Proteomes" id="UP001595715"/>
    </source>
</evidence>
<accession>A0ABV8KC44</accession>
<evidence type="ECO:0008006" key="3">
    <source>
        <dbReference type="Google" id="ProtNLM"/>
    </source>
</evidence>
<dbReference type="RefSeq" id="WP_377722180.1">
    <property type="nucleotide sequence ID" value="NZ_JBHSAM010000036.1"/>
</dbReference>
<sequence length="135" mass="14464">MKSRLFNRQSEDHVFIGEKRVAIPKLTIAKWKALFEVIEGLPQVIVSVLSTRQSDDFVTTAVVGASLAIDEAVRVVGVLTDLEPAYIEENADLNELIGFIVATAKKNDLANAAKNFQAVLDLVAAPAKAADGSGN</sequence>